<dbReference type="GO" id="GO:0005783">
    <property type="term" value="C:endoplasmic reticulum"/>
    <property type="evidence" value="ECO:0007669"/>
    <property type="project" value="UniProtKB-SubCell"/>
</dbReference>
<dbReference type="GO" id="GO:0006888">
    <property type="term" value="P:endoplasmic reticulum to Golgi vesicle-mediated transport"/>
    <property type="evidence" value="ECO:0007669"/>
    <property type="project" value="UniProtKB-UniRule"/>
</dbReference>
<dbReference type="GO" id="GO:0030008">
    <property type="term" value="C:TRAPP complex"/>
    <property type="evidence" value="ECO:0007669"/>
    <property type="project" value="UniProtKB-UniRule"/>
</dbReference>
<evidence type="ECO:0000256" key="2">
    <source>
        <dbReference type="ARBA" id="ARBA00022824"/>
    </source>
</evidence>
<organism evidence="8">
    <name type="scientific">Rhipicephalus appendiculatus</name>
    <name type="common">Brown ear tick</name>
    <dbReference type="NCBI Taxonomy" id="34631"/>
    <lineage>
        <taxon>Eukaryota</taxon>
        <taxon>Metazoa</taxon>
        <taxon>Ecdysozoa</taxon>
        <taxon>Arthropoda</taxon>
        <taxon>Chelicerata</taxon>
        <taxon>Arachnida</taxon>
        <taxon>Acari</taxon>
        <taxon>Parasitiformes</taxon>
        <taxon>Ixodida</taxon>
        <taxon>Ixodoidea</taxon>
        <taxon>Ixodidae</taxon>
        <taxon>Rhipicephalinae</taxon>
        <taxon>Rhipicephalus</taxon>
        <taxon>Rhipicephalus</taxon>
    </lineage>
</organism>
<dbReference type="PANTHER" id="PTHR23249:SF16">
    <property type="entry name" value="TRAFFICKING PROTEIN PARTICLE COMPLEX SUBUNIT 1"/>
    <property type="match status" value="1"/>
</dbReference>
<keyword evidence="2 7" id="KW-0256">Endoplasmic reticulum</keyword>
<dbReference type="GO" id="GO:0005794">
    <property type="term" value="C:Golgi apparatus"/>
    <property type="evidence" value="ECO:0007669"/>
    <property type="project" value="UniProtKB-SubCell"/>
</dbReference>
<reference evidence="8" key="1">
    <citation type="journal article" date="2016" name="Ticks Tick Borne Dis.">
        <title>De novo assembly and annotation of the salivary gland transcriptome of Rhipicephalus appendiculatus male and female ticks during blood feeding.</title>
        <authorList>
            <person name="de Castro M.H."/>
            <person name="de Klerk D."/>
            <person name="Pienaar R."/>
            <person name="Latif A.A."/>
            <person name="Rees D.J."/>
            <person name="Mans B.J."/>
        </authorList>
    </citation>
    <scope>NUCLEOTIDE SEQUENCE</scope>
    <source>
        <tissue evidence="8">Salivary glands</tissue>
    </source>
</reference>
<evidence type="ECO:0000313" key="8">
    <source>
        <dbReference type="EMBL" id="JAP83293.1"/>
    </source>
</evidence>
<evidence type="ECO:0000256" key="4">
    <source>
        <dbReference type="ARBA" id="ARBA00023034"/>
    </source>
</evidence>
<dbReference type="SUPFAM" id="SSF64356">
    <property type="entry name" value="SNARE-like"/>
    <property type="match status" value="1"/>
</dbReference>
<dbReference type="AlphaFoldDB" id="A0A131YVP1"/>
<dbReference type="Pfam" id="PF04099">
    <property type="entry name" value="Sybindin"/>
    <property type="match status" value="1"/>
</dbReference>
<comment type="similarity">
    <text evidence="5">Belongs to the TRAPP small subunits family. BET5 subfamily.</text>
</comment>
<dbReference type="EMBL" id="GEDV01005264">
    <property type="protein sequence ID" value="JAP83293.1"/>
    <property type="molecule type" value="Transcribed_RNA"/>
</dbReference>
<name>A0A131YVP1_RHIAP</name>
<dbReference type="PANTHER" id="PTHR23249">
    <property type="entry name" value="TRAFFICKING PROTEIN PARTICLE COMPLEX SUBUNIT"/>
    <property type="match status" value="1"/>
</dbReference>
<accession>A0A131YVP1</accession>
<sequence>MSLCLSLNYYFNPFKVVAIELIYLFINVTEFHNSIPLVSSPLSSSASKLHRLHRKERRRRLLLHREMTIHNLYIFSRNGAFLYYDEWKRNKNSGMSREEEAKLMYGMIYSLKSFVAKIAPTDCNDGFLNFKTNKYKLNFYETPSGLKFIMNTDTNASNVRELLHDIYHQVYVEYVVKNPECQLGKPITSELFKEQLNAFILKSPLYK</sequence>
<comment type="subunit">
    <text evidence="6">Part of the multisubunit transport protein particle (TRAPP) complex. The heterodimer TRAPPC6B-TRAPPC3 interacts with TRAPPC1 likely providing a core for TRAPP complex formation.</text>
</comment>
<dbReference type="SMART" id="SM01399">
    <property type="entry name" value="Sybindin"/>
    <property type="match status" value="1"/>
</dbReference>
<dbReference type="CDD" id="cd14855">
    <property type="entry name" value="TRAPPC1_MUM2"/>
    <property type="match status" value="1"/>
</dbReference>
<comment type="subcellular location">
    <subcellularLocation>
        <location evidence="7">Endoplasmic reticulum</location>
    </subcellularLocation>
    <subcellularLocation>
        <location evidence="7">Golgi apparatus</location>
        <location evidence="7">cis-Golgi network</location>
    </subcellularLocation>
</comment>
<evidence type="ECO:0000256" key="3">
    <source>
        <dbReference type="ARBA" id="ARBA00022892"/>
    </source>
</evidence>
<proteinExistence type="inferred from homology"/>
<evidence type="ECO:0000256" key="6">
    <source>
        <dbReference type="ARBA" id="ARBA00062874"/>
    </source>
</evidence>
<dbReference type="InterPro" id="IPR011012">
    <property type="entry name" value="Longin-like_dom_sf"/>
</dbReference>
<evidence type="ECO:0000256" key="7">
    <source>
        <dbReference type="RuleBase" id="RU366065"/>
    </source>
</evidence>
<evidence type="ECO:0000256" key="1">
    <source>
        <dbReference type="ARBA" id="ARBA00022448"/>
    </source>
</evidence>
<dbReference type="Gene3D" id="3.30.450.70">
    <property type="match status" value="1"/>
</dbReference>
<evidence type="ECO:0000256" key="5">
    <source>
        <dbReference type="ARBA" id="ARBA00038167"/>
    </source>
</evidence>
<dbReference type="FunFam" id="3.30.450.70:FF:000004">
    <property type="entry name" value="Trafficking protein particle complex 1"/>
    <property type="match status" value="1"/>
</dbReference>
<dbReference type="InterPro" id="IPR007233">
    <property type="entry name" value="TRAPPC"/>
</dbReference>
<keyword evidence="3 7" id="KW-0931">ER-Golgi transport</keyword>
<protein>
    <recommendedName>
        <fullName evidence="7">Trafficking protein particle complex subunit</fullName>
    </recommendedName>
</protein>
<keyword evidence="1 7" id="KW-0813">Transport</keyword>
<keyword evidence="4 7" id="KW-0333">Golgi apparatus</keyword>